<protein>
    <recommendedName>
        <fullName evidence="2">Oligogalacturonide lyase</fullName>
    </recommendedName>
</protein>
<organism evidence="1">
    <name type="scientific">candidate division TA06 bacterium ADurb.Bin131</name>
    <dbReference type="NCBI Taxonomy" id="1852827"/>
    <lineage>
        <taxon>Bacteria</taxon>
        <taxon>Bacteria division TA06</taxon>
    </lineage>
</organism>
<name>A0A1V6CC57_UNCT6</name>
<evidence type="ECO:0008006" key="2">
    <source>
        <dbReference type="Google" id="ProtNLM"/>
    </source>
</evidence>
<dbReference type="SUPFAM" id="SSF82171">
    <property type="entry name" value="DPP6 N-terminal domain-like"/>
    <property type="match status" value="1"/>
</dbReference>
<dbReference type="Gene3D" id="2.130.10.10">
    <property type="entry name" value="YVTN repeat-like/Quinoprotein amine dehydrogenase"/>
    <property type="match status" value="1"/>
</dbReference>
<accession>A0A1V6CC57</accession>
<evidence type="ECO:0000313" key="1">
    <source>
        <dbReference type="EMBL" id="OQB74488.1"/>
    </source>
</evidence>
<dbReference type="Proteomes" id="UP000485562">
    <property type="component" value="Unassembled WGS sequence"/>
</dbReference>
<dbReference type="InterPro" id="IPR015943">
    <property type="entry name" value="WD40/YVTN_repeat-like_dom_sf"/>
</dbReference>
<dbReference type="EMBL" id="MWDQ01000039">
    <property type="protein sequence ID" value="OQB74488.1"/>
    <property type="molecule type" value="Genomic_DNA"/>
</dbReference>
<sequence>MAIKWCGEACDLIHDPVSNALITRLTTSVMNNINIYCEQPYTSPDGKRIAYTRSYGPDPRIPPYQLCVADIEKLKVALVEPEVSSFLVGTSAWSGKIYYLRPNGELIRVDITTFEKEIMITHWDISADMCFDTVSPDHRYLVGVRQSTTGGSEIIRVDLLKKEWKIIFEHEETLCHLQFNPVSGRDILVQHNRHQKLKADGLKIGSKETEEFATHFIIDCEGENFRQLKIGPPYTAGSTGHSGWIADTGRIGLTVRWPAMSEDEPSARFKPVHHKLHPQGNFISIGPDDERPSVFNAPEHLFNHVNISKCGTYFVCDSYKNSIPGPIEIVVGNIKTGKYRTLVSNCKAQGGGAASSHPHPYITADNKNVIFNADPYGICHVHAARIPEGFLKSLE</sequence>
<gene>
    <name evidence="1" type="ORF">BWX89_00501</name>
</gene>
<dbReference type="AlphaFoldDB" id="A0A1V6CC57"/>
<reference evidence="1" key="1">
    <citation type="submission" date="2017-02" db="EMBL/GenBank/DDBJ databases">
        <title>Delving into the versatile metabolic prowess of the omnipresent phylum Bacteroidetes.</title>
        <authorList>
            <person name="Nobu M.K."/>
            <person name="Mei R."/>
            <person name="Narihiro T."/>
            <person name="Kuroda K."/>
            <person name="Liu W.-T."/>
        </authorList>
    </citation>
    <scope>NUCLEOTIDE SEQUENCE</scope>
    <source>
        <strain evidence="1">ADurb.Bin131</strain>
    </source>
</reference>
<comment type="caution">
    <text evidence="1">The sequence shown here is derived from an EMBL/GenBank/DDBJ whole genome shotgun (WGS) entry which is preliminary data.</text>
</comment>
<proteinExistence type="predicted"/>